<keyword evidence="5 6" id="KW-0472">Membrane</keyword>
<reference evidence="8" key="1">
    <citation type="journal article" date="2014" name="Proc. Natl. Acad. Sci. U.S.A.">
        <title>Extensive sampling of basidiomycete genomes demonstrates inadequacy of the white-rot/brown-rot paradigm for wood decay fungi.</title>
        <authorList>
            <person name="Riley R."/>
            <person name="Salamov A.A."/>
            <person name="Brown D.W."/>
            <person name="Nagy L.G."/>
            <person name="Floudas D."/>
            <person name="Held B.W."/>
            <person name="Levasseur A."/>
            <person name="Lombard V."/>
            <person name="Morin E."/>
            <person name="Otillar R."/>
            <person name="Lindquist E.A."/>
            <person name="Sun H."/>
            <person name="LaButti K.M."/>
            <person name="Schmutz J."/>
            <person name="Jabbour D."/>
            <person name="Luo H."/>
            <person name="Baker S.E."/>
            <person name="Pisabarro A.G."/>
            <person name="Walton J.D."/>
            <person name="Blanchette R.A."/>
            <person name="Henrissat B."/>
            <person name="Martin F."/>
            <person name="Cullen D."/>
            <person name="Hibbett D.S."/>
            <person name="Grigoriev I.V."/>
        </authorList>
    </citation>
    <scope>NUCLEOTIDE SEQUENCE [LARGE SCALE GENOMIC DNA]</scope>
    <source>
        <strain evidence="8">FD-172 SS1</strain>
    </source>
</reference>
<comment type="similarity">
    <text evidence="2 6">Belongs to the peroxisomal membrane protein PXMP2/4 family.</text>
</comment>
<dbReference type="GO" id="GO:0005778">
    <property type="term" value="C:peroxisomal membrane"/>
    <property type="evidence" value="ECO:0007669"/>
    <property type="project" value="TreeGrafter"/>
</dbReference>
<evidence type="ECO:0000256" key="5">
    <source>
        <dbReference type="ARBA" id="ARBA00023136"/>
    </source>
</evidence>
<keyword evidence="4 6" id="KW-1133">Transmembrane helix</keyword>
<sequence>MSAVAVKRNYSPLLAAYLEQLIKRPLLTKMCTAGTLSFLQEILASHLAGAPPARLPKSSPAIAHILARSHIDLRAFKLALYGFLISAPMGHVLVGTLQKYFAGKTGTAAKIGQILASNLIVAPIQTAVYLASMAVVNGAKSTGEIKRAVKGGYMKVLQMTWFTSPIALVVAQRFIAPELWVPFLNLVQFVMGTYVNTTMKKAKLRAENAKKDQD</sequence>
<evidence type="ECO:0000256" key="6">
    <source>
        <dbReference type="RuleBase" id="RU363053"/>
    </source>
</evidence>
<dbReference type="InterPro" id="IPR007248">
    <property type="entry name" value="Mpv17_PMP22"/>
</dbReference>
<feature type="transmembrane region" description="Helical" evidence="6">
    <location>
        <begin position="156"/>
        <end position="174"/>
    </location>
</feature>
<dbReference type="STRING" id="930990.A0A067M5T3"/>
<dbReference type="AlphaFoldDB" id="A0A067M5T3"/>
<accession>A0A067M5T3</accession>
<dbReference type="PANTHER" id="PTHR11266">
    <property type="entry name" value="PEROXISOMAL MEMBRANE PROTEIN 2, PXMP2 MPV17"/>
    <property type="match status" value="1"/>
</dbReference>
<dbReference type="HOGENOM" id="CLU_066033_1_0_1"/>
<proteinExistence type="inferred from homology"/>
<protein>
    <submittedName>
        <fullName evidence="7">Uncharacterized protein</fullName>
    </submittedName>
</protein>
<evidence type="ECO:0000313" key="7">
    <source>
        <dbReference type="EMBL" id="KDQ06931.1"/>
    </source>
</evidence>
<evidence type="ECO:0000256" key="3">
    <source>
        <dbReference type="ARBA" id="ARBA00022692"/>
    </source>
</evidence>
<evidence type="ECO:0000256" key="4">
    <source>
        <dbReference type="ARBA" id="ARBA00022989"/>
    </source>
</evidence>
<evidence type="ECO:0000256" key="1">
    <source>
        <dbReference type="ARBA" id="ARBA00004141"/>
    </source>
</evidence>
<evidence type="ECO:0000256" key="2">
    <source>
        <dbReference type="ARBA" id="ARBA00006824"/>
    </source>
</evidence>
<dbReference type="Pfam" id="PF04117">
    <property type="entry name" value="Mpv17_PMP22"/>
    <property type="match status" value="1"/>
</dbReference>
<dbReference type="OrthoDB" id="860at2759"/>
<dbReference type="Proteomes" id="UP000027195">
    <property type="component" value="Unassembled WGS sequence"/>
</dbReference>
<comment type="subcellular location">
    <subcellularLocation>
        <location evidence="1">Membrane</location>
        <topology evidence="1">Multi-pass membrane protein</topology>
    </subcellularLocation>
</comment>
<feature type="transmembrane region" description="Helical" evidence="6">
    <location>
        <begin position="180"/>
        <end position="197"/>
    </location>
</feature>
<keyword evidence="3 6" id="KW-0812">Transmembrane</keyword>
<dbReference type="PANTHER" id="PTHR11266:SF93">
    <property type="entry name" value="INTEGRAL MEMBRANE PROTEIN 25D9-6"/>
    <property type="match status" value="1"/>
</dbReference>
<dbReference type="InParanoid" id="A0A067M5T3"/>
<evidence type="ECO:0000313" key="8">
    <source>
        <dbReference type="Proteomes" id="UP000027195"/>
    </source>
</evidence>
<feature type="transmembrane region" description="Helical" evidence="6">
    <location>
        <begin position="114"/>
        <end position="136"/>
    </location>
</feature>
<gene>
    <name evidence="7" type="ORF">BOTBODRAFT_167581</name>
</gene>
<organism evidence="7 8">
    <name type="scientific">Botryobasidium botryosum (strain FD-172 SS1)</name>
    <dbReference type="NCBI Taxonomy" id="930990"/>
    <lineage>
        <taxon>Eukaryota</taxon>
        <taxon>Fungi</taxon>
        <taxon>Dikarya</taxon>
        <taxon>Basidiomycota</taxon>
        <taxon>Agaricomycotina</taxon>
        <taxon>Agaricomycetes</taxon>
        <taxon>Cantharellales</taxon>
        <taxon>Botryobasidiaceae</taxon>
        <taxon>Botryobasidium</taxon>
    </lineage>
</organism>
<dbReference type="EMBL" id="KL198119">
    <property type="protein sequence ID" value="KDQ06931.1"/>
    <property type="molecule type" value="Genomic_DNA"/>
</dbReference>
<name>A0A067M5T3_BOTB1</name>
<feature type="transmembrane region" description="Helical" evidence="6">
    <location>
        <begin position="78"/>
        <end position="102"/>
    </location>
</feature>
<keyword evidence="8" id="KW-1185">Reference proteome</keyword>